<dbReference type="InterPro" id="IPR014862">
    <property type="entry name" value="TrwC"/>
</dbReference>
<dbReference type="KEGG" id="spue:AB5L97_04195"/>
<organism evidence="3">
    <name type="scientific">Sinomonas puerhi</name>
    <dbReference type="NCBI Taxonomy" id="3238584"/>
    <lineage>
        <taxon>Bacteria</taxon>
        <taxon>Bacillati</taxon>
        <taxon>Actinomycetota</taxon>
        <taxon>Actinomycetes</taxon>
        <taxon>Micrococcales</taxon>
        <taxon>Micrococcaceae</taxon>
        <taxon>Sinomonas</taxon>
    </lineage>
</organism>
<feature type="region of interest" description="Disordered" evidence="1">
    <location>
        <begin position="207"/>
        <end position="311"/>
    </location>
</feature>
<accession>A0AB39L5E9</accession>
<dbReference type="Pfam" id="PF08751">
    <property type="entry name" value="TrwC"/>
    <property type="match status" value="1"/>
</dbReference>
<dbReference type="RefSeq" id="WP_369046585.1">
    <property type="nucleotide sequence ID" value="NZ_CP163302.1"/>
</dbReference>
<feature type="domain" description="TrwC relaxase" evidence="2">
    <location>
        <begin position="22"/>
        <end position="147"/>
    </location>
</feature>
<dbReference type="AlphaFoldDB" id="A0AB39L5E9"/>
<gene>
    <name evidence="3" type="ORF">AB5L97_04195</name>
</gene>
<evidence type="ECO:0000259" key="2">
    <source>
        <dbReference type="Pfam" id="PF08751"/>
    </source>
</evidence>
<proteinExistence type="predicted"/>
<name>A0AB39L5E9_9MICC</name>
<protein>
    <submittedName>
        <fullName evidence="3">Relaxase domain-containing protein</fullName>
    </submittedName>
</protein>
<evidence type="ECO:0000256" key="1">
    <source>
        <dbReference type="SAM" id="MobiDB-lite"/>
    </source>
</evidence>
<evidence type="ECO:0000313" key="3">
    <source>
        <dbReference type="EMBL" id="XDP46226.1"/>
    </source>
</evidence>
<dbReference type="EMBL" id="CP163302">
    <property type="protein sequence ID" value="XDP46226.1"/>
    <property type="molecule type" value="Genomic_DNA"/>
</dbReference>
<reference evidence="3" key="1">
    <citation type="submission" date="2024-07" db="EMBL/GenBank/DDBJ databases">
        <authorList>
            <person name="fu j."/>
        </authorList>
    </citation>
    <scope>NUCLEOTIDE SEQUENCE</scope>
    <source>
        <strain evidence="3">P10A9</strain>
    </source>
</reference>
<dbReference type="SUPFAM" id="SSF55464">
    <property type="entry name" value="Origin of replication-binding domain, RBD-like"/>
    <property type="match status" value="1"/>
</dbReference>
<sequence>MRPAQSLAASEVPGCCCSPDRPLTGEPLDRAYPEYRPVSERVAHRVGGIDPELGPAERAGAVAEIEAEEDARGTCRVVAGFDYTFSIPRPGSLLWTVTDAGMQAPTAHAHRAAVAEVVAFVEREVAATRVGATGADGAVAQVEVARVSRDRVRPPQLAGGVPQFRPVAELPRWRDAIHPRGARLRLGIGQQPDASFPDLSPCGVRSRRLIKYPSQSPGTDRHRPGTLGPSEPPGSRSAQGNPRVPETTGETPDSPRPSRGSPVRIRQGAPRKQWLSLLRGPARCGPSTVEGRPRCGAHRRPARGDPAGLRG</sequence>